<protein>
    <submittedName>
        <fullName evidence="2">Uncharacterized protein</fullName>
    </submittedName>
</protein>
<keyword evidence="3" id="KW-1185">Reference proteome</keyword>
<accession>A0A4R3HY16</accession>
<sequence>MIKLFKALAFVLFTTLLATSSIAIGKLEMPEGMRLHLDHYLNTGDLAYSYNWDGYPYRSERIQISTEKVKKMLDEAIAIYIENGHVKYNPCSNIYGYKYPAQNVKTVFYRLTETGFLIITANEGSELFEYIEGQLCEVPKQKS</sequence>
<evidence type="ECO:0000313" key="3">
    <source>
        <dbReference type="Proteomes" id="UP000295793"/>
    </source>
</evidence>
<dbReference type="EMBL" id="SLZR01000017">
    <property type="protein sequence ID" value="TCS38078.1"/>
    <property type="molecule type" value="Genomic_DNA"/>
</dbReference>
<dbReference type="RefSeq" id="WP_132703007.1">
    <property type="nucleotide sequence ID" value="NZ_SLZR01000017.1"/>
</dbReference>
<feature type="signal peptide" evidence="1">
    <location>
        <begin position="1"/>
        <end position="23"/>
    </location>
</feature>
<proteinExistence type="predicted"/>
<gene>
    <name evidence="2" type="ORF">BCF53_1173</name>
</gene>
<dbReference type="Proteomes" id="UP000295793">
    <property type="component" value="Unassembled WGS sequence"/>
</dbReference>
<reference evidence="2 3" key="1">
    <citation type="submission" date="2019-03" db="EMBL/GenBank/DDBJ databases">
        <title>Genomic Encyclopedia of Archaeal and Bacterial Type Strains, Phase II (KMG-II): from individual species to whole genera.</title>
        <authorList>
            <person name="Goeker M."/>
        </authorList>
    </citation>
    <scope>NUCLEOTIDE SEQUENCE [LARGE SCALE GENOMIC DNA]</scope>
    <source>
        <strain evidence="2 3">DSM 15388</strain>
    </source>
</reference>
<evidence type="ECO:0000256" key="1">
    <source>
        <dbReference type="SAM" id="SignalP"/>
    </source>
</evidence>
<keyword evidence="1" id="KW-0732">Signal</keyword>
<comment type="caution">
    <text evidence="2">The sequence shown here is derived from an EMBL/GenBank/DDBJ whole genome shotgun (WGS) entry which is preliminary data.</text>
</comment>
<name>A0A4R3HY16_9GAMM</name>
<dbReference type="AlphaFoldDB" id="A0A4R3HY16"/>
<evidence type="ECO:0000313" key="2">
    <source>
        <dbReference type="EMBL" id="TCS38078.1"/>
    </source>
</evidence>
<feature type="chain" id="PRO_5020763686" evidence="1">
    <location>
        <begin position="24"/>
        <end position="143"/>
    </location>
</feature>
<organism evidence="2 3">
    <name type="scientific">Reinekea marinisedimentorum</name>
    <dbReference type="NCBI Taxonomy" id="230495"/>
    <lineage>
        <taxon>Bacteria</taxon>
        <taxon>Pseudomonadati</taxon>
        <taxon>Pseudomonadota</taxon>
        <taxon>Gammaproteobacteria</taxon>
        <taxon>Oceanospirillales</taxon>
        <taxon>Saccharospirillaceae</taxon>
        <taxon>Reinekea</taxon>
    </lineage>
</organism>